<dbReference type="KEGG" id="loa:LOAG_06911"/>
<proteinExistence type="predicted"/>
<dbReference type="STRING" id="7209.A0A1I7VZG8"/>
<dbReference type="AlphaFoldDB" id="A0A1I7VZG8"/>
<dbReference type="SUPFAM" id="SSF117281">
    <property type="entry name" value="Kelch motif"/>
    <property type="match status" value="1"/>
</dbReference>
<dbReference type="Gene3D" id="2.120.10.80">
    <property type="entry name" value="Kelch-type beta propeller"/>
    <property type="match status" value="1"/>
</dbReference>
<dbReference type="InterPro" id="IPR015915">
    <property type="entry name" value="Kelch-typ_b-propeller"/>
</dbReference>
<accession>A0A1I7VZG8</accession>
<accession>A0A1S0TYH0</accession>
<dbReference type="CTD" id="9944324"/>
<evidence type="ECO:0000313" key="4">
    <source>
        <dbReference type="WBParaSite" id="EN70_797"/>
    </source>
</evidence>
<keyword evidence="1" id="KW-0880">Kelch repeat</keyword>
<gene>
    <name evidence="2 4" type="ORF">LOAG_06911</name>
</gene>
<organism evidence="3 4">
    <name type="scientific">Loa loa</name>
    <name type="common">Eye worm</name>
    <name type="synonym">Filaria loa</name>
    <dbReference type="NCBI Taxonomy" id="7209"/>
    <lineage>
        <taxon>Eukaryota</taxon>
        <taxon>Metazoa</taxon>
        <taxon>Ecdysozoa</taxon>
        <taxon>Nematoda</taxon>
        <taxon>Chromadorea</taxon>
        <taxon>Rhabditida</taxon>
        <taxon>Spirurina</taxon>
        <taxon>Spiruromorpha</taxon>
        <taxon>Filarioidea</taxon>
        <taxon>Onchocercidae</taxon>
        <taxon>Loa</taxon>
    </lineage>
</organism>
<evidence type="ECO:0000256" key="1">
    <source>
        <dbReference type="ARBA" id="ARBA00022441"/>
    </source>
</evidence>
<dbReference type="WBParaSite" id="EN70_797">
    <property type="protein sequence ID" value="EN70_797"/>
    <property type="gene ID" value="EN70_797"/>
</dbReference>
<protein>
    <submittedName>
        <fullName evidence="4">BAH domain-containing protein</fullName>
    </submittedName>
</protein>
<reference evidence="4" key="2">
    <citation type="submission" date="2016-11" db="UniProtKB">
        <authorList>
            <consortium name="WormBaseParasite"/>
        </authorList>
    </citation>
    <scope>IDENTIFICATION</scope>
</reference>
<evidence type="ECO:0000313" key="2">
    <source>
        <dbReference type="EMBL" id="EFO21581.1"/>
    </source>
</evidence>
<dbReference type="EMBL" id="JH712152">
    <property type="protein sequence ID" value="EFO21581.1"/>
    <property type="molecule type" value="Genomic_DNA"/>
</dbReference>
<reference evidence="2 3" key="1">
    <citation type="submission" date="2012-04" db="EMBL/GenBank/DDBJ databases">
        <title>The Genome Sequence of Loa loa.</title>
        <authorList>
            <consortium name="The Broad Institute Genome Sequencing Platform"/>
            <consortium name="Broad Institute Genome Sequencing Center for Infectious Disease"/>
            <person name="Nutman T.B."/>
            <person name="Fink D.L."/>
            <person name="Russ C."/>
            <person name="Young S."/>
            <person name="Zeng Q."/>
            <person name="Gargeya S."/>
            <person name="Alvarado L."/>
            <person name="Berlin A."/>
            <person name="Chapman S.B."/>
            <person name="Chen Z."/>
            <person name="Freedman E."/>
            <person name="Gellesch M."/>
            <person name="Goldberg J."/>
            <person name="Griggs A."/>
            <person name="Gujja S."/>
            <person name="Heilman E.R."/>
            <person name="Heiman D."/>
            <person name="Howarth C."/>
            <person name="Mehta T."/>
            <person name="Neiman D."/>
            <person name="Pearson M."/>
            <person name="Roberts A."/>
            <person name="Saif S."/>
            <person name="Shea T."/>
            <person name="Shenoy N."/>
            <person name="Sisk P."/>
            <person name="Stolte C."/>
            <person name="Sykes S."/>
            <person name="White J."/>
            <person name="Yandava C."/>
            <person name="Haas B."/>
            <person name="Henn M.R."/>
            <person name="Nusbaum C."/>
            <person name="Birren B."/>
        </authorList>
    </citation>
    <scope>NUCLEOTIDE SEQUENCE [LARGE SCALE GENOMIC DNA]</scope>
</reference>
<sequence>MTVPRSSVGVTALGGMVYVVDGYDDDTWNSLDTVEVYEPRRADGNFSIQAFWYPKLRLLETFAGNECMPSQCKCRSSGFKLIHDQRLADSFLFNIMCDSPHEKFFLTNEELTRSETRSSGSTSNLSPIEVLTVSLLGQQPWTHLSVSINHPRSYAGVALLPRVA</sequence>
<dbReference type="GeneID" id="9944324"/>
<dbReference type="Pfam" id="PF01344">
    <property type="entry name" value="Kelch_1"/>
    <property type="match status" value="1"/>
</dbReference>
<dbReference type="OrthoDB" id="5858279at2759"/>
<evidence type="ECO:0000313" key="3">
    <source>
        <dbReference type="Proteomes" id="UP000095285"/>
    </source>
</evidence>
<dbReference type="RefSeq" id="XP_003142493.1">
    <property type="nucleotide sequence ID" value="XM_003142445.1"/>
</dbReference>
<name>A0A1I7VZG8_LOALO</name>
<dbReference type="InterPro" id="IPR006652">
    <property type="entry name" value="Kelch_1"/>
</dbReference>
<dbReference type="Proteomes" id="UP000095285">
    <property type="component" value="Unassembled WGS sequence"/>
</dbReference>
<keyword evidence="3" id="KW-1185">Reference proteome</keyword>